<dbReference type="PANTHER" id="PTHR44757">
    <property type="entry name" value="DIGUANYLATE CYCLASE DGCP"/>
    <property type="match status" value="1"/>
</dbReference>
<keyword evidence="5" id="KW-1185">Reference proteome</keyword>
<feature type="domain" description="GGDEF" evidence="3">
    <location>
        <begin position="399"/>
        <end position="537"/>
    </location>
</feature>
<dbReference type="Pfam" id="PF00563">
    <property type="entry name" value="EAL"/>
    <property type="match status" value="1"/>
</dbReference>
<dbReference type="Pfam" id="PF00990">
    <property type="entry name" value="GGDEF"/>
    <property type="match status" value="1"/>
</dbReference>
<feature type="transmembrane region" description="Helical" evidence="1">
    <location>
        <begin position="14"/>
        <end position="35"/>
    </location>
</feature>
<keyword evidence="1" id="KW-0472">Membrane</keyword>
<dbReference type="SMART" id="SM00052">
    <property type="entry name" value="EAL"/>
    <property type="match status" value="1"/>
</dbReference>
<accession>A0ABU9TVT5</accession>
<evidence type="ECO:0000313" key="5">
    <source>
        <dbReference type="Proteomes" id="UP001449225"/>
    </source>
</evidence>
<evidence type="ECO:0000259" key="3">
    <source>
        <dbReference type="PROSITE" id="PS50887"/>
    </source>
</evidence>
<dbReference type="SUPFAM" id="SSF55785">
    <property type="entry name" value="PYP-like sensor domain (PAS domain)"/>
    <property type="match status" value="1"/>
</dbReference>
<dbReference type="InterPro" id="IPR003660">
    <property type="entry name" value="HAMP_dom"/>
</dbReference>
<comment type="caution">
    <text evidence="4">The sequence shown here is derived from an EMBL/GenBank/DDBJ whole genome shotgun (WGS) entry which is preliminary data.</text>
</comment>
<dbReference type="InterPro" id="IPR043128">
    <property type="entry name" value="Rev_trsase/Diguanyl_cyclase"/>
</dbReference>
<proteinExistence type="predicted"/>
<dbReference type="Gene3D" id="3.20.20.450">
    <property type="entry name" value="EAL domain"/>
    <property type="match status" value="1"/>
</dbReference>
<dbReference type="RefSeq" id="WP_342855024.1">
    <property type="nucleotide sequence ID" value="NZ_JBBMRA010000020.1"/>
</dbReference>
<dbReference type="Gene3D" id="3.30.70.270">
    <property type="match status" value="1"/>
</dbReference>
<dbReference type="NCBIfam" id="TIGR00254">
    <property type="entry name" value="GGDEF"/>
    <property type="match status" value="1"/>
</dbReference>
<gene>
    <name evidence="4" type="ORF">WNY58_15675</name>
</gene>
<dbReference type="SUPFAM" id="SSF141868">
    <property type="entry name" value="EAL domain-like"/>
    <property type="match status" value="1"/>
</dbReference>
<dbReference type="CDD" id="cd01948">
    <property type="entry name" value="EAL"/>
    <property type="match status" value="1"/>
</dbReference>
<dbReference type="PROSITE" id="PS50887">
    <property type="entry name" value="GGDEF"/>
    <property type="match status" value="1"/>
</dbReference>
<keyword evidence="1" id="KW-0812">Transmembrane</keyword>
<dbReference type="SUPFAM" id="SSF55073">
    <property type="entry name" value="Nucleotide cyclase"/>
    <property type="match status" value="1"/>
</dbReference>
<feature type="domain" description="EAL" evidence="2">
    <location>
        <begin position="546"/>
        <end position="801"/>
    </location>
</feature>
<dbReference type="Gene3D" id="3.30.450.20">
    <property type="entry name" value="PAS domain"/>
    <property type="match status" value="1"/>
</dbReference>
<dbReference type="Pfam" id="PF00672">
    <property type="entry name" value="HAMP"/>
    <property type="match status" value="1"/>
</dbReference>
<dbReference type="InterPro" id="IPR035965">
    <property type="entry name" value="PAS-like_dom_sf"/>
</dbReference>
<evidence type="ECO:0000313" key="4">
    <source>
        <dbReference type="EMBL" id="MEM5537825.1"/>
    </source>
</evidence>
<reference evidence="4 5" key="1">
    <citation type="submission" date="2024-03" db="EMBL/GenBank/DDBJ databases">
        <title>Community enrichment and isolation of bacterial strains for fucoidan degradation.</title>
        <authorList>
            <person name="Sichert A."/>
        </authorList>
    </citation>
    <scope>NUCLEOTIDE SEQUENCE [LARGE SCALE GENOMIC DNA]</scope>
    <source>
        <strain evidence="4 5">AS76</strain>
    </source>
</reference>
<dbReference type="InterPro" id="IPR000160">
    <property type="entry name" value="GGDEF_dom"/>
</dbReference>
<dbReference type="EMBL" id="JBBMRA010000020">
    <property type="protein sequence ID" value="MEM5537825.1"/>
    <property type="molecule type" value="Genomic_DNA"/>
</dbReference>
<dbReference type="SMART" id="SM00267">
    <property type="entry name" value="GGDEF"/>
    <property type="match status" value="1"/>
</dbReference>
<evidence type="ECO:0000256" key="1">
    <source>
        <dbReference type="SAM" id="Phobius"/>
    </source>
</evidence>
<dbReference type="InterPro" id="IPR035919">
    <property type="entry name" value="EAL_sf"/>
</dbReference>
<dbReference type="InterPro" id="IPR001633">
    <property type="entry name" value="EAL_dom"/>
</dbReference>
<dbReference type="Gene3D" id="6.10.340.10">
    <property type="match status" value="1"/>
</dbReference>
<sequence length="805" mass="90939">MGFKFRYKIAFKQAWAVLTISLILGLLSTSVQIFLDLRQETRSSVEGINRLIELHKEAAQRAVYNLNYSKADEITSAIIAHPEILQATLVDDFGDALAHHVRDSSAPDTFFSTVGNFFFPFNSHYESTLTIGDSHSGVAKLIIELDSTYIAHNFALRAVTSLLFGVLHTVVLASVFLFFFYRYLSRPILNIAKWVNRLRTDEDIALPYTGCDEIGDLVTSFASLWDERRQVTDRLNKTIQKLSKSEHFSRSLMENAGDAMFLCTPSTKIIDLNNQAVDTLKSGKDQVLGTTLSRYSQNYTEDALIDLFNSMDEKQVCTFEDLLINERNRVFPIEARGIRIRLDDKDYILISARDITARKESEKQIFELAFFDTLTGMANRRLFLDRLSSALELHKVHQVHGAVLYMDLDRFKTINDSLGHGIGDRLLCTVAKRLNEIVPVEATSARFGGDEFVILLPEAGDSRVSCAESAVHISKKILEAIAAPFEVDGHTLYCTMSIGIAVFPEQGLCATDVLRYADIALYRVKAMGKNGFQFYDPEMQSSAQERLLIEKGLYQALDKKEFQLWFQPQVQADGAIVGAEVLLRWMHPEKGVISPASFIQIAEESGQIVEMGQWVLTESFEQLAQWKAQGLPASFKRLAINISPLQFMQVDFVGRFLTMLTDYKIPGELIELEITENMLLNNFEIASNKMRILKQRGISFAIDDFGTGYSSLRYLRYLPLDILKIDRSFVTNLRPSSEEAAIVEVIIATADRLGLTVIAEGVETEEERDTLLELGCLCFQGFFYARPMPATPFYERLQQDMDIMA</sequence>
<protein>
    <submittedName>
        <fullName evidence="4">EAL domain-containing protein</fullName>
    </submittedName>
</protein>
<keyword evidence="1" id="KW-1133">Transmembrane helix</keyword>
<dbReference type="Pfam" id="PF13426">
    <property type="entry name" value="PAS_9"/>
    <property type="match status" value="1"/>
</dbReference>
<dbReference type="InterPro" id="IPR029787">
    <property type="entry name" value="Nucleotide_cyclase"/>
</dbReference>
<dbReference type="InterPro" id="IPR052155">
    <property type="entry name" value="Biofilm_reg_signaling"/>
</dbReference>
<dbReference type="Proteomes" id="UP001449225">
    <property type="component" value="Unassembled WGS sequence"/>
</dbReference>
<feature type="transmembrane region" description="Helical" evidence="1">
    <location>
        <begin position="162"/>
        <end position="184"/>
    </location>
</feature>
<dbReference type="NCBIfam" id="TIGR00229">
    <property type="entry name" value="sensory_box"/>
    <property type="match status" value="1"/>
</dbReference>
<evidence type="ECO:0000259" key="2">
    <source>
        <dbReference type="PROSITE" id="PS50883"/>
    </source>
</evidence>
<organism evidence="4 5">
    <name type="scientific">Neptuniibacter pectenicola</name>
    <dbReference type="NCBI Taxonomy" id="1806669"/>
    <lineage>
        <taxon>Bacteria</taxon>
        <taxon>Pseudomonadati</taxon>
        <taxon>Pseudomonadota</taxon>
        <taxon>Gammaproteobacteria</taxon>
        <taxon>Oceanospirillales</taxon>
        <taxon>Oceanospirillaceae</taxon>
        <taxon>Neptuniibacter</taxon>
    </lineage>
</organism>
<dbReference type="CDD" id="cd01949">
    <property type="entry name" value="GGDEF"/>
    <property type="match status" value="1"/>
</dbReference>
<dbReference type="PANTHER" id="PTHR44757:SF2">
    <property type="entry name" value="BIOFILM ARCHITECTURE MAINTENANCE PROTEIN MBAA"/>
    <property type="match status" value="1"/>
</dbReference>
<name>A0ABU9TVT5_9GAMM</name>
<dbReference type="PROSITE" id="PS50883">
    <property type="entry name" value="EAL"/>
    <property type="match status" value="1"/>
</dbReference>
<dbReference type="InterPro" id="IPR000014">
    <property type="entry name" value="PAS"/>
</dbReference>